<evidence type="ECO:0000256" key="4">
    <source>
        <dbReference type="ARBA" id="ARBA00020771"/>
    </source>
</evidence>
<dbReference type="InterPro" id="IPR030656">
    <property type="entry name" value="ALAD_AS"/>
</dbReference>
<evidence type="ECO:0000256" key="6">
    <source>
        <dbReference type="ARBA" id="ARBA00023239"/>
    </source>
</evidence>
<dbReference type="SMART" id="SM01004">
    <property type="entry name" value="ALAD"/>
    <property type="match status" value="1"/>
</dbReference>
<reference evidence="13" key="1">
    <citation type="journal article" date="2020" name="mSystems">
        <title>Genome- and Community-Level Interaction Insights into Carbon Utilization and Element Cycling Functions of Hydrothermarchaeota in Hydrothermal Sediment.</title>
        <authorList>
            <person name="Zhou Z."/>
            <person name="Liu Y."/>
            <person name="Xu W."/>
            <person name="Pan J."/>
            <person name="Luo Z.H."/>
            <person name="Li M."/>
        </authorList>
    </citation>
    <scope>NUCLEOTIDE SEQUENCE [LARGE SCALE GENOMIC DNA]</scope>
    <source>
        <strain evidence="13">SpSt-143</strain>
    </source>
</reference>
<evidence type="ECO:0000256" key="10">
    <source>
        <dbReference type="PIRSR" id="PIRSR001415-5"/>
    </source>
</evidence>
<dbReference type="InterPro" id="IPR001731">
    <property type="entry name" value="ALAD"/>
</dbReference>
<keyword evidence="6 11" id="KW-0456">Lyase</keyword>
<dbReference type="Gene3D" id="3.20.20.70">
    <property type="entry name" value="Aldolase class I"/>
    <property type="match status" value="1"/>
</dbReference>
<evidence type="ECO:0000313" key="13">
    <source>
        <dbReference type="EMBL" id="HER96031.1"/>
    </source>
</evidence>
<comment type="subunit">
    <text evidence="11">Homooctamer.</text>
</comment>
<keyword evidence="10" id="KW-0460">Magnesium</keyword>
<accession>A0A7V2B0H2</accession>
<dbReference type="PROSITE" id="PS00169">
    <property type="entry name" value="D_ALA_DEHYDRATASE"/>
    <property type="match status" value="1"/>
</dbReference>
<sequence>MHTPTTLPLKERPRRLRRTATLRRMVRETRLSVDQLIAPLFVVEGKHVRQEIAAMPGQYRLSIDELIKEAQQLYALGIPAVALFPALDASLKTPDGREALNPKGLYPRAIQALKQALPELLVITDVALDPYSSDGHDGIVRQGRIVNDETVEILARMAVVQAQAGADIVAPSDMMDGRVGAIRKALDEEGFTEVAILSYTAKYASAFYGPFREALDSAPRHRPGIPPDKKTYQMDPANAREALRELRLDLDEGADIVMVKPALPYLDVIYRLRQACDVPVAAYHVSGEYAMLKAAAQNGWIDEKAAVFEVLTAIHRAGADLILTYFAGQLAQWLKQDLH</sequence>
<protein>
    <recommendedName>
        <fullName evidence="4 11">Delta-aminolevulinic acid dehydratase</fullName>
        <ecNumber evidence="3 11">4.2.1.24</ecNumber>
    </recommendedName>
</protein>
<dbReference type="EMBL" id="DSGB01000004">
    <property type="protein sequence ID" value="HER96031.1"/>
    <property type="molecule type" value="Genomic_DNA"/>
</dbReference>
<keyword evidence="7 11" id="KW-0627">Porphyrin biosynthesis</keyword>
<evidence type="ECO:0000256" key="2">
    <source>
        <dbReference type="ARBA" id="ARBA00008055"/>
    </source>
</evidence>
<feature type="binding site" evidence="10">
    <location>
        <position position="245"/>
    </location>
    <ligand>
        <name>Mg(2+)</name>
        <dbReference type="ChEBI" id="CHEBI:18420"/>
    </ligand>
</feature>
<evidence type="ECO:0000256" key="9">
    <source>
        <dbReference type="PIRSR" id="PIRSR001415-1"/>
    </source>
</evidence>
<evidence type="ECO:0000256" key="1">
    <source>
        <dbReference type="ARBA" id="ARBA00004694"/>
    </source>
</evidence>
<comment type="catalytic activity">
    <reaction evidence="8 11">
        <text>2 5-aminolevulinate = porphobilinogen + 2 H2O + H(+)</text>
        <dbReference type="Rhea" id="RHEA:24064"/>
        <dbReference type="ChEBI" id="CHEBI:15377"/>
        <dbReference type="ChEBI" id="CHEBI:15378"/>
        <dbReference type="ChEBI" id="CHEBI:58126"/>
        <dbReference type="ChEBI" id="CHEBI:356416"/>
        <dbReference type="EC" id="4.2.1.24"/>
    </reaction>
</comment>
<dbReference type="GO" id="GO:0008270">
    <property type="term" value="F:zinc ion binding"/>
    <property type="evidence" value="ECO:0007669"/>
    <property type="project" value="TreeGrafter"/>
</dbReference>
<dbReference type="GO" id="GO:0006782">
    <property type="term" value="P:protoporphyrinogen IX biosynthetic process"/>
    <property type="evidence" value="ECO:0007669"/>
    <property type="project" value="UniProtKB-UniPathway"/>
</dbReference>
<dbReference type="PRINTS" id="PR00144">
    <property type="entry name" value="DALDHYDRTASE"/>
</dbReference>
<evidence type="ECO:0000256" key="5">
    <source>
        <dbReference type="ARBA" id="ARBA00023133"/>
    </source>
</evidence>
<keyword evidence="10" id="KW-0479">Metal-binding</keyword>
<dbReference type="GO" id="GO:0004655">
    <property type="term" value="F:porphobilinogen synthase activity"/>
    <property type="evidence" value="ECO:0007669"/>
    <property type="project" value="UniProtKB-EC"/>
</dbReference>
<evidence type="ECO:0000256" key="7">
    <source>
        <dbReference type="ARBA" id="ARBA00023244"/>
    </source>
</evidence>
<comment type="pathway">
    <text evidence="1">Porphyrin-containing compound metabolism; protoporphyrin-IX biosynthesis; coproporphyrinogen-III from 5-aminolevulinate: step 1/4.</text>
</comment>
<feature type="active site" description="Schiff-base intermediate with substrate" evidence="9">
    <location>
        <position position="260"/>
    </location>
</feature>
<evidence type="ECO:0000256" key="3">
    <source>
        <dbReference type="ARBA" id="ARBA00012053"/>
    </source>
</evidence>
<evidence type="ECO:0000256" key="11">
    <source>
        <dbReference type="RuleBase" id="RU000515"/>
    </source>
</evidence>
<dbReference type="InterPro" id="IPR013785">
    <property type="entry name" value="Aldolase_TIM"/>
</dbReference>
<evidence type="ECO:0000256" key="12">
    <source>
        <dbReference type="RuleBase" id="RU004161"/>
    </source>
</evidence>
<proteinExistence type="inferred from homology"/>
<dbReference type="NCBIfam" id="NF006762">
    <property type="entry name" value="PRK09283.1"/>
    <property type="match status" value="1"/>
</dbReference>
<dbReference type="AlphaFoldDB" id="A0A7V2B0H2"/>
<dbReference type="SUPFAM" id="SSF51569">
    <property type="entry name" value="Aldolase"/>
    <property type="match status" value="1"/>
</dbReference>
<dbReference type="PANTHER" id="PTHR11458:SF0">
    <property type="entry name" value="DELTA-AMINOLEVULINIC ACID DEHYDRATASE"/>
    <property type="match status" value="1"/>
</dbReference>
<comment type="similarity">
    <text evidence="2 12">Belongs to the ALAD family.</text>
</comment>
<keyword evidence="5" id="KW-0350">Heme biosynthesis</keyword>
<comment type="caution">
    <text evidence="13">The sequence shown here is derived from an EMBL/GenBank/DDBJ whole genome shotgun (WGS) entry which is preliminary data.</text>
</comment>
<dbReference type="EC" id="4.2.1.24" evidence="3 11"/>
<name>A0A7V2B0H2_RHOMR</name>
<dbReference type="UniPathway" id="UPA00251">
    <property type="reaction ID" value="UER00318"/>
</dbReference>
<evidence type="ECO:0000256" key="8">
    <source>
        <dbReference type="ARBA" id="ARBA00047651"/>
    </source>
</evidence>
<dbReference type="PANTHER" id="PTHR11458">
    <property type="entry name" value="DELTA-AMINOLEVULINIC ACID DEHYDRATASE"/>
    <property type="match status" value="1"/>
</dbReference>
<dbReference type="GO" id="GO:0005829">
    <property type="term" value="C:cytosol"/>
    <property type="evidence" value="ECO:0007669"/>
    <property type="project" value="TreeGrafter"/>
</dbReference>
<gene>
    <name evidence="13" type="primary">hemB</name>
    <name evidence="13" type="ORF">ENO59_05885</name>
</gene>
<dbReference type="Pfam" id="PF00490">
    <property type="entry name" value="ALAD"/>
    <property type="match status" value="1"/>
</dbReference>
<dbReference type="CDD" id="cd04823">
    <property type="entry name" value="ALAD_PBGS_aspartate_rich"/>
    <property type="match status" value="1"/>
</dbReference>
<dbReference type="PIRSF" id="PIRSF001415">
    <property type="entry name" value="Porphbilin_synth"/>
    <property type="match status" value="1"/>
</dbReference>
<dbReference type="FunFam" id="3.20.20.70:FF:000019">
    <property type="entry name" value="Delta-aminolevulinic acid dehydratase"/>
    <property type="match status" value="1"/>
</dbReference>
<organism evidence="13">
    <name type="scientific">Rhodothermus marinus</name>
    <name type="common">Rhodothermus obamensis</name>
    <dbReference type="NCBI Taxonomy" id="29549"/>
    <lineage>
        <taxon>Bacteria</taxon>
        <taxon>Pseudomonadati</taxon>
        <taxon>Rhodothermota</taxon>
        <taxon>Rhodothermia</taxon>
        <taxon>Rhodothermales</taxon>
        <taxon>Rhodothermaceae</taxon>
        <taxon>Rhodothermus</taxon>
    </lineage>
</organism>
<feature type="active site" description="Schiff-base intermediate with substrate" evidence="9">
    <location>
        <position position="202"/>
    </location>
</feature>